<sequence>MKAGPNAEVAYRRVSSVDTQLRSKYWVRTTSLQKYRPKEAIRNFNGKDDKKKSDDEEVEEAHPKDTSNPVIESEGPQQSTSPQSGRSIKCIQDTQSHSPSAERYEFALHGLLALGNRNNDGDINGEPEVNFASIDFAETDHATLPRQPSVAMNQFHTAPNPIVVAESQERPKMQSWPSISAISSVEIPHMTDERILELLKHYRYNIAPWMDICDMKQGFGCEALQLCKNSSPVQLEILALAEASLGARHQIQDVTADMLALID</sequence>
<protein>
    <submittedName>
        <fullName evidence="2">Uncharacterized protein</fullName>
    </submittedName>
</protein>
<name>A0ABR3QWX2_9PLEO</name>
<reference evidence="2 3" key="1">
    <citation type="submission" date="2024-02" db="EMBL/GenBank/DDBJ databases">
        <title>De novo assembly and annotation of 12 fungi associated with fruit tree decline syndrome in Ontario, Canada.</title>
        <authorList>
            <person name="Sulman M."/>
            <person name="Ellouze W."/>
            <person name="Ilyukhin E."/>
        </authorList>
    </citation>
    <scope>NUCLEOTIDE SEQUENCE [LARGE SCALE GENOMIC DNA]</scope>
    <source>
        <strain evidence="2 3">M42-189</strain>
    </source>
</reference>
<feature type="compositionally biased region" description="Polar residues" evidence="1">
    <location>
        <begin position="66"/>
        <end position="96"/>
    </location>
</feature>
<proteinExistence type="predicted"/>
<gene>
    <name evidence="2" type="ORF">SLS60_009045</name>
</gene>
<evidence type="ECO:0000313" key="3">
    <source>
        <dbReference type="Proteomes" id="UP001521785"/>
    </source>
</evidence>
<evidence type="ECO:0000256" key="1">
    <source>
        <dbReference type="SAM" id="MobiDB-lite"/>
    </source>
</evidence>
<feature type="region of interest" description="Disordered" evidence="1">
    <location>
        <begin position="36"/>
        <end position="96"/>
    </location>
</feature>
<keyword evidence="3" id="KW-1185">Reference proteome</keyword>
<organism evidence="2 3">
    <name type="scientific">Paraconiothyrium brasiliense</name>
    <dbReference type="NCBI Taxonomy" id="300254"/>
    <lineage>
        <taxon>Eukaryota</taxon>
        <taxon>Fungi</taxon>
        <taxon>Dikarya</taxon>
        <taxon>Ascomycota</taxon>
        <taxon>Pezizomycotina</taxon>
        <taxon>Dothideomycetes</taxon>
        <taxon>Pleosporomycetidae</taxon>
        <taxon>Pleosporales</taxon>
        <taxon>Massarineae</taxon>
        <taxon>Didymosphaeriaceae</taxon>
        <taxon>Paraconiothyrium</taxon>
    </lineage>
</organism>
<comment type="caution">
    <text evidence="2">The sequence shown here is derived from an EMBL/GenBank/DDBJ whole genome shotgun (WGS) entry which is preliminary data.</text>
</comment>
<accession>A0ABR3QWX2</accession>
<dbReference type="EMBL" id="JAKJXO020000014">
    <property type="protein sequence ID" value="KAL1596399.1"/>
    <property type="molecule type" value="Genomic_DNA"/>
</dbReference>
<evidence type="ECO:0000313" key="2">
    <source>
        <dbReference type="EMBL" id="KAL1596399.1"/>
    </source>
</evidence>
<dbReference type="Proteomes" id="UP001521785">
    <property type="component" value="Unassembled WGS sequence"/>
</dbReference>
<feature type="compositionally biased region" description="Basic and acidic residues" evidence="1">
    <location>
        <begin position="36"/>
        <end position="65"/>
    </location>
</feature>